<protein>
    <recommendedName>
        <fullName evidence="1">Metalloprotease TldD/E C-terminal domain-containing protein</fullName>
    </recommendedName>
</protein>
<name>X0WYU4_9ZZZZ</name>
<dbReference type="SUPFAM" id="SSF111283">
    <property type="entry name" value="Putative modulator of DNA gyrase, PmbA/TldD"/>
    <property type="match status" value="1"/>
</dbReference>
<dbReference type="InterPro" id="IPR045569">
    <property type="entry name" value="Metalloprtase-TldD/E_C"/>
</dbReference>
<evidence type="ECO:0000259" key="1">
    <source>
        <dbReference type="Pfam" id="PF19289"/>
    </source>
</evidence>
<comment type="caution">
    <text evidence="2">The sequence shown here is derived from an EMBL/GenBank/DDBJ whole genome shotgun (WGS) entry which is preliminary data.</text>
</comment>
<proteinExistence type="predicted"/>
<dbReference type="EMBL" id="BARS01045129">
    <property type="protein sequence ID" value="GAG29598.1"/>
    <property type="molecule type" value="Genomic_DNA"/>
</dbReference>
<reference evidence="2" key="1">
    <citation type="journal article" date="2014" name="Front. Microbiol.">
        <title>High frequency of phylogenetically diverse reductive dehalogenase-homologous genes in deep subseafloor sedimentary metagenomes.</title>
        <authorList>
            <person name="Kawai M."/>
            <person name="Futagami T."/>
            <person name="Toyoda A."/>
            <person name="Takaki Y."/>
            <person name="Nishi S."/>
            <person name="Hori S."/>
            <person name="Arai W."/>
            <person name="Tsubouchi T."/>
            <person name="Morono Y."/>
            <person name="Uchiyama I."/>
            <person name="Ito T."/>
            <person name="Fujiyama A."/>
            <person name="Inagaki F."/>
            <person name="Takami H."/>
        </authorList>
    </citation>
    <scope>NUCLEOTIDE SEQUENCE</scope>
    <source>
        <strain evidence="2">Expedition CK06-06</strain>
    </source>
</reference>
<dbReference type="AlphaFoldDB" id="X0WYU4"/>
<sequence>INGEIKEPLNETMIGINLMDLFKNIDAISKEYKIYGAFQAPYVRVKDVQIIGGEN</sequence>
<dbReference type="GO" id="GO:0008237">
    <property type="term" value="F:metallopeptidase activity"/>
    <property type="evidence" value="ECO:0007669"/>
    <property type="project" value="InterPro"/>
</dbReference>
<feature type="domain" description="Metalloprotease TldD/E C-terminal" evidence="1">
    <location>
        <begin position="2"/>
        <end position="52"/>
    </location>
</feature>
<evidence type="ECO:0000313" key="2">
    <source>
        <dbReference type="EMBL" id="GAG29598.1"/>
    </source>
</evidence>
<dbReference type="GO" id="GO:0006508">
    <property type="term" value="P:proteolysis"/>
    <property type="evidence" value="ECO:0007669"/>
    <property type="project" value="InterPro"/>
</dbReference>
<dbReference type="Pfam" id="PF19289">
    <property type="entry name" value="PmbA_TldD_3rd"/>
    <property type="match status" value="1"/>
</dbReference>
<feature type="non-terminal residue" evidence="2">
    <location>
        <position position="1"/>
    </location>
</feature>
<gene>
    <name evidence="2" type="ORF">S01H1_68075</name>
</gene>
<organism evidence="2">
    <name type="scientific">marine sediment metagenome</name>
    <dbReference type="NCBI Taxonomy" id="412755"/>
    <lineage>
        <taxon>unclassified sequences</taxon>
        <taxon>metagenomes</taxon>
        <taxon>ecological metagenomes</taxon>
    </lineage>
</organism>
<dbReference type="InterPro" id="IPR036059">
    <property type="entry name" value="TldD/PmbA_sf"/>
</dbReference>
<accession>X0WYU4</accession>